<evidence type="ECO:0000313" key="1">
    <source>
        <dbReference type="EMBL" id="MCU9613518.1"/>
    </source>
</evidence>
<accession>A0AAE3ITX1</accession>
<dbReference type="Proteomes" id="UP001209318">
    <property type="component" value="Unassembled WGS sequence"/>
</dbReference>
<proteinExistence type="predicted"/>
<reference evidence="1" key="1">
    <citation type="submission" date="2022-10" db="EMBL/GenBank/DDBJ databases">
        <title>Description of Fervidibacillus gen. nov. in the family Fervidibacillaceae fam. nov. with two species, Fervidibacillus albus sp. nov., and Fervidibacillus halotolerans sp. nov., isolated from tidal flat sediments.</title>
        <authorList>
            <person name="Kwon K.K."/>
            <person name="Yang S.-H."/>
        </authorList>
    </citation>
    <scope>NUCLEOTIDE SEQUENCE</scope>
    <source>
        <strain evidence="1">JCM 19140</strain>
    </source>
</reference>
<name>A0AAE3ITX1_9BACI</name>
<comment type="caution">
    <text evidence="1">The sequence shown here is derived from an EMBL/GenBank/DDBJ whole genome shotgun (WGS) entry which is preliminary data.</text>
</comment>
<dbReference type="AlphaFoldDB" id="A0AAE3ITX1"/>
<gene>
    <name evidence="1" type="ORF">OEV98_08100</name>
</gene>
<dbReference type="EMBL" id="JAOUSF010000003">
    <property type="protein sequence ID" value="MCU9613518.1"/>
    <property type="molecule type" value="Genomic_DNA"/>
</dbReference>
<sequence>MFIGHKEPTVEEINRNITLLLDYPWFREIFENKEFREIIENNQDLRMIIGRENIKNIKYYPRKQLKLRSIIMNELFNGIKG</sequence>
<organism evidence="1 2">
    <name type="scientific">Perspicuibacillus lycopersici</name>
    <dbReference type="NCBI Taxonomy" id="1325689"/>
    <lineage>
        <taxon>Bacteria</taxon>
        <taxon>Bacillati</taxon>
        <taxon>Bacillota</taxon>
        <taxon>Bacilli</taxon>
        <taxon>Bacillales</taxon>
        <taxon>Bacillaceae</taxon>
        <taxon>Perspicuibacillus</taxon>
    </lineage>
</organism>
<dbReference type="RefSeq" id="WP_263072757.1">
    <property type="nucleotide sequence ID" value="NZ_JAOUSF010000003.1"/>
</dbReference>
<evidence type="ECO:0000313" key="2">
    <source>
        <dbReference type="Proteomes" id="UP001209318"/>
    </source>
</evidence>
<keyword evidence="2" id="KW-1185">Reference proteome</keyword>
<protein>
    <submittedName>
        <fullName evidence="1">Uncharacterized protein</fullName>
    </submittedName>
</protein>